<reference evidence="2" key="1">
    <citation type="submission" date="2016-10" db="EMBL/GenBank/DDBJ databases">
        <authorList>
            <person name="Varghese N."/>
            <person name="Submissions S."/>
        </authorList>
    </citation>
    <scope>NUCLEOTIDE SEQUENCE [LARGE SCALE GENOMIC DNA]</scope>
    <source>
        <strain evidence="2">CGMCC 1.6474</strain>
    </source>
</reference>
<dbReference type="OrthoDB" id="976200at2"/>
<sequence>MAFANGSERRTAYVAETVFGQTPATPSFKLLRITGGGLRTNKGTATIDEIQADRNVRDELMTSQDVTGSYDFELSGDTFDDFIAAALRGAWATNVLKNGVLRPSFTIEETINFGGTNSFSRFAGVMVNTMSLNLPSRQKVTGSFGLMGVQETLDSAIVTGATYAAANTNQPATSSANVGTLTVGGTTTPIRLKSLQLEVNNEMRVRDSVGTLLSAEFGVGRCNVTGTAEMYFEGNDQYAAVLAHGSGAISFTVGVEANKKYTILIPKARFLDGAPNKGGNTDDVMLSLPFRGIFDSTTNASIQITRAVA</sequence>
<gene>
    <name evidence="1" type="ORF">SAMN04488125_11098</name>
</gene>
<name>A0A1I4FM93_9HYPH</name>
<accession>A0A1I4FM93</accession>
<dbReference type="STRING" id="414703.SAMN04488125_11098"/>
<dbReference type="Pfam" id="PF18906">
    <property type="entry name" value="Phage_tube_2"/>
    <property type="match status" value="1"/>
</dbReference>
<protein>
    <recommendedName>
        <fullName evidence="3">Phage tail tube protein</fullName>
    </recommendedName>
</protein>
<evidence type="ECO:0000313" key="2">
    <source>
        <dbReference type="Proteomes" id="UP000198804"/>
    </source>
</evidence>
<dbReference type="RefSeq" id="WP_091946879.1">
    <property type="nucleotide sequence ID" value="NZ_FOSV01000010.1"/>
</dbReference>
<dbReference type="EMBL" id="FOSV01000010">
    <property type="protein sequence ID" value="SFL18583.1"/>
    <property type="molecule type" value="Genomic_DNA"/>
</dbReference>
<organism evidence="1 2">
    <name type="scientific">Methylorubrum salsuginis</name>
    <dbReference type="NCBI Taxonomy" id="414703"/>
    <lineage>
        <taxon>Bacteria</taxon>
        <taxon>Pseudomonadati</taxon>
        <taxon>Pseudomonadota</taxon>
        <taxon>Alphaproteobacteria</taxon>
        <taxon>Hyphomicrobiales</taxon>
        <taxon>Methylobacteriaceae</taxon>
        <taxon>Methylorubrum</taxon>
    </lineage>
</organism>
<dbReference type="Proteomes" id="UP000198804">
    <property type="component" value="Unassembled WGS sequence"/>
</dbReference>
<keyword evidence="2" id="KW-1185">Reference proteome</keyword>
<proteinExistence type="predicted"/>
<dbReference type="AlphaFoldDB" id="A0A1I4FM93"/>
<evidence type="ECO:0000313" key="1">
    <source>
        <dbReference type="EMBL" id="SFL18583.1"/>
    </source>
</evidence>
<dbReference type="InterPro" id="IPR044000">
    <property type="entry name" value="Phage_tube_2"/>
</dbReference>
<evidence type="ECO:0008006" key="3">
    <source>
        <dbReference type="Google" id="ProtNLM"/>
    </source>
</evidence>